<evidence type="ECO:0000313" key="9">
    <source>
        <dbReference type="EMBL" id="GAA0239503.1"/>
    </source>
</evidence>
<dbReference type="PANTHER" id="PTHR30572:SF18">
    <property type="entry name" value="ABC-TYPE MACROLIDE FAMILY EXPORT SYSTEM PERMEASE COMPONENT 2"/>
    <property type="match status" value="1"/>
</dbReference>
<feature type="domain" description="MacB-like periplasmic core" evidence="8">
    <location>
        <begin position="20"/>
        <end position="276"/>
    </location>
</feature>
<feature type="transmembrane region" description="Helical" evidence="6">
    <location>
        <begin position="411"/>
        <end position="429"/>
    </location>
</feature>
<keyword evidence="10" id="KW-1185">Reference proteome</keyword>
<dbReference type="EMBL" id="BAAAFO010000001">
    <property type="protein sequence ID" value="GAA0239503.1"/>
    <property type="molecule type" value="Genomic_DNA"/>
</dbReference>
<comment type="subcellular location">
    <subcellularLocation>
        <location evidence="1">Cell membrane</location>
        <topology evidence="1">Multi-pass membrane protein</topology>
    </subcellularLocation>
</comment>
<evidence type="ECO:0000259" key="7">
    <source>
        <dbReference type="Pfam" id="PF02687"/>
    </source>
</evidence>
<sequence>MIRYSLELALHGLRRSPKSTLLAVVTVALGLAASMTTLALLHMLSADPLPGRSQHLYLAWVDTVQAKPDNYASLNGVTVENYKRIKMADAQALLQAHRAVRQTALAGLGAEVSMVDGGHLQRDQLLLGTTSEFMPMMGLALRYGRNWSAAEDAARAPVAVIDVELAKKLFGTGNAVGRSIRLDKAVFRVIGVSTPFSPSPHFYDLDRWVFSATHRESVFLPYAAALDAGIKLTGADECDATATRKSLFDHDPAHCGWLSYWVELDTPAQVADFRAYLSRYAREQHQLSGSPRPAASRLFSVSEWLTRQNVVPDNVRLNVWLAGSFLLLCMANVAGLLTARFLHRSSEIGIRRALGAPRRAIFAQHVLEAAAVSVLGGVLAWPLTLLGLWILRKQEQGFTDMARLDPVMFGGLFALALAVGLLVGLLPAWRASTVEPGLQVKSA</sequence>
<proteinExistence type="predicted"/>
<feature type="transmembrane region" description="Helical" evidence="6">
    <location>
        <begin position="21"/>
        <end position="44"/>
    </location>
</feature>
<gene>
    <name evidence="9" type="ORF">GCM10009126_01400</name>
</gene>
<keyword evidence="5 6" id="KW-0472">Membrane</keyword>
<keyword evidence="4 6" id="KW-1133">Transmembrane helix</keyword>
<reference evidence="9 10" key="1">
    <citation type="journal article" date="2019" name="Int. J. Syst. Evol. Microbiol.">
        <title>The Global Catalogue of Microorganisms (GCM) 10K type strain sequencing project: providing services to taxonomists for standard genome sequencing and annotation.</title>
        <authorList>
            <consortium name="The Broad Institute Genomics Platform"/>
            <consortium name="The Broad Institute Genome Sequencing Center for Infectious Disease"/>
            <person name="Wu L."/>
            <person name="Ma J."/>
        </authorList>
    </citation>
    <scope>NUCLEOTIDE SEQUENCE [LARGE SCALE GENOMIC DNA]</scope>
    <source>
        <strain evidence="9 10">JCM 16242</strain>
    </source>
</reference>
<dbReference type="InterPro" id="IPR003838">
    <property type="entry name" value="ABC3_permease_C"/>
</dbReference>
<evidence type="ECO:0000259" key="8">
    <source>
        <dbReference type="Pfam" id="PF12704"/>
    </source>
</evidence>
<keyword evidence="3 6" id="KW-0812">Transmembrane</keyword>
<feature type="domain" description="ABC3 transporter permease C-terminal" evidence="7">
    <location>
        <begin position="322"/>
        <end position="436"/>
    </location>
</feature>
<evidence type="ECO:0000256" key="3">
    <source>
        <dbReference type="ARBA" id="ARBA00022692"/>
    </source>
</evidence>
<evidence type="ECO:0000256" key="2">
    <source>
        <dbReference type="ARBA" id="ARBA00022475"/>
    </source>
</evidence>
<evidence type="ECO:0000256" key="5">
    <source>
        <dbReference type="ARBA" id="ARBA00023136"/>
    </source>
</evidence>
<dbReference type="Proteomes" id="UP001500657">
    <property type="component" value="Unassembled WGS sequence"/>
</dbReference>
<evidence type="ECO:0000313" key="10">
    <source>
        <dbReference type="Proteomes" id="UP001500657"/>
    </source>
</evidence>
<comment type="caution">
    <text evidence="9">The sequence shown here is derived from an EMBL/GenBank/DDBJ whole genome shotgun (WGS) entry which is preliminary data.</text>
</comment>
<feature type="transmembrane region" description="Helical" evidence="6">
    <location>
        <begin position="366"/>
        <end position="391"/>
    </location>
</feature>
<dbReference type="RefSeq" id="WP_343879211.1">
    <property type="nucleotide sequence ID" value="NZ_BAAAFO010000001.1"/>
</dbReference>
<accession>A0ABN0U5I7</accession>
<dbReference type="InterPro" id="IPR050250">
    <property type="entry name" value="Macrolide_Exporter_MacB"/>
</dbReference>
<evidence type="ECO:0000256" key="1">
    <source>
        <dbReference type="ARBA" id="ARBA00004651"/>
    </source>
</evidence>
<organism evidence="9 10">
    <name type="scientific">Rhodanobacter caeni</name>
    <dbReference type="NCBI Taxonomy" id="657654"/>
    <lineage>
        <taxon>Bacteria</taxon>
        <taxon>Pseudomonadati</taxon>
        <taxon>Pseudomonadota</taxon>
        <taxon>Gammaproteobacteria</taxon>
        <taxon>Lysobacterales</taxon>
        <taxon>Rhodanobacteraceae</taxon>
        <taxon>Rhodanobacter</taxon>
    </lineage>
</organism>
<protein>
    <submittedName>
        <fullName evidence="9">ABC transporter permease</fullName>
    </submittedName>
</protein>
<dbReference type="Pfam" id="PF12704">
    <property type="entry name" value="MacB_PCD"/>
    <property type="match status" value="1"/>
</dbReference>
<dbReference type="InterPro" id="IPR025857">
    <property type="entry name" value="MacB_PCD"/>
</dbReference>
<name>A0ABN0U5I7_9GAMM</name>
<keyword evidence="2" id="KW-1003">Cell membrane</keyword>
<dbReference type="Pfam" id="PF02687">
    <property type="entry name" value="FtsX"/>
    <property type="match status" value="1"/>
</dbReference>
<dbReference type="PANTHER" id="PTHR30572">
    <property type="entry name" value="MEMBRANE COMPONENT OF TRANSPORTER-RELATED"/>
    <property type="match status" value="1"/>
</dbReference>
<evidence type="ECO:0000256" key="4">
    <source>
        <dbReference type="ARBA" id="ARBA00022989"/>
    </source>
</evidence>
<feature type="transmembrane region" description="Helical" evidence="6">
    <location>
        <begin position="319"/>
        <end position="342"/>
    </location>
</feature>
<evidence type="ECO:0000256" key="6">
    <source>
        <dbReference type="SAM" id="Phobius"/>
    </source>
</evidence>